<evidence type="ECO:0000313" key="1">
    <source>
        <dbReference type="EMBL" id="OLP91956.1"/>
    </source>
</evidence>
<gene>
    <name evidence="1" type="ORF">AK812_SmicGene26297</name>
</gene>
<reference evidence="1 2" key="1">
    <citation type="submission" date="2016-02" db="EMBL/GenBank/DDBJ databases">
        <title>Genome analysis of coral dinoflagellate symbionts highlights evolutionary adaptations to a symbiotic lifestyle.</title>
        <authorList>
            <person name="Aranda M."/>
            <person name="Li Y."/>
            <person name="Liew Y.J."/>
            <person name="Baumgarten S."/>
            <person name="Simakov O."/>
            <person name="Wilson M."/>
            <person name="Piel J."/>
            <person name="Ashoor H."/>
            <person name="Bougouffa S."/>
            <person name="Bajic V.B."/>
            <person name="Ryu T."/>
            <person name="Ravasi T."/>
            <person name="Bayer T."/>
            <person name="Micklem G."/>
            <person name="Kim H."/>
            <person name="Bhak J."/>
            <person name="Lajeunesse T.C."/>
            <person name="Voolstra C.R."/>
        </authorList>
    </citation>
    <scope>NUCLEOTIDE SEQUENCE [LARGE SCALE GENOMIC DNA]</scope>
    <source>
        <strain evidence="1 2">CCMP2467</strain>
    </source>
</reference>
<organism evidence="1 2">
    <name type="scientific">Symbiodinium microadriaticum</name>
    <name type="common">Dinoflagellate</name>
    <name type="synonym">Zooxanthella microadriatica</name>
    <dbReference type="NCBI Taxonomy" id="2951"/>
    <lineage>
        <taxon>Eukaryota</taxon>
        <taxon>Sar</taxon>
        <taxon>Alveolata</taxon>
        <taxon>Dinophyceae</taxon>
        <taxon>Suessiales</taxon>
        <taxon>Symbiodiniaceae</taxon>
        <taxon>Symbiodinium</taxon>
    </lineage>
</organism>
<sequence>MRLTMRKVKESFEWRAECKKFVALAKIFLHAAVHIEVTDSCIRFASPASAWSQLKKADGCRFFNLVLKQGQAADRGNLVGKADGSRGSVCDVMVYCLDNAEAGVEAMARRLLSAA</sequence>
<dbReference type="AlphaFoldDB" id="A0A1Q9D9U0"/>
<dbReference type="Proteomes" id="UP000186817">
    <property type="component" value="Unassembled WGS sequence"/>
</dbReference>
<protein>
    <submittedName>
        <fullName evidence="1">Uncharacterized protein</fullName>
    </submittedName>
</protein>
<keyword evidence="2" id="KW-1185">Reference proteome</keyword>
<evidence type="ECO:0000313" key="2">
    <source>
        <dbReference type="Proteomes" id="UP000186817"/>
    </source>
</evidence>
<name>A0A1Q9D9U0_SYMMI</name>
<dbReference type="EMBL" id="LSRX01000642">
    <property type="protein sequence ID" value="OLP91956.1"/>
    <property type="molecule type" value="Genomic_DNA"/>
</dbReference>
<proteinExistence type="predicted"/>
<accession>A0A1Q9D9U0</accession>
<comment type="caution">
    <text evidence="1">The sequence shown here is derived from an EMBL/GenBank/DDBJ whole genome shotgun (WGS) entry which is preliminary data.</text>
</comment>